<name>A0A9D2IAT2_9BACT</name>
<feature type="chain" id="PRO_5039503038" description="Outer membrane protein beta-barrel domain-containing protein" evidence="2">
    <location>
        <begin position="22"/>
        <end position="263"/>
    </location>
</feature>
<evidence type="ECO:0000256" key="2">
    <source>
        <dbReference type="SAM" id="SignalP"/>
    </source>
</evidence>
<keyword evidence="2" id="KW-0732">Signal</keyword>
<evidence type="ECO:0008006" key="5">
    <source>
        <dbReference type="Google" id="ProtNLM"/>
    </source>
</evidence>
<reference evidence="3" key="1">
    <citation type="journal article" date="2021" name="PeerJ">
        <title>Extensive microbial diversity within the chicken gut microbiome revealed by metagenomics and culture.</title>
        <authorList>
            <person name="Gilroy R."/>
            <person name="Ravi A."/>
            <person name="Getino M."/>
            <person name="Pursley I."/>
            <person name="Horton D.L."/>
            <person name="Alikhan N.F."/>
            <person name="Baker D."/>
            <person name="Gharbi K."/>
            <person name="Hall N."/>
            <person name="Watson M."/>
            <person name="Adriaenssens E.M."/>
            <person name="Foster-Nyarko E."/>
            <person name="Jarju S."/>
            <person name="Secka A."/>
            <person name="Antonio M."/>
            <person name="Oren A."/>
            <person name="Chaudhuri R.R."/>
            <person name="La Ragione R."/>
            <person name="Hildebrand F."/>
            <person name="Pallen M.J."/>
        </authorList>
    </citation>
    <scope>NUCLEOTIDE SEQUENCE</scope>
    <source>
        <strain evidence="3">CHK169-11906</strain>
    </source>
</reference>
<dbReference type="Proteomes" id="UP000824259">
    <property type="component" value="Unassembled WGS sequence"/>
</dbReference>
<keyword evidence="1" id="KW-0175">Coiled coil</keyword>
<reference evidence="3" key="2">
    <citation type="submission" date="2021-04" db="EMBL/GenBank/DDBJ databases">
        <authorList>
            <person name="Gilroy R."/>
        </authorList>
    </citation>
    <scope>NUCLEOTIDE SEQUENCE</scope>
    <source>
        <strain evidence="3">CHK169-11906</strain>
    </source>
</reference>
<evidence type="ECO:0000313" key="4">
    <source>
        <dbReference type="Proteomes" id="UP000824259"/>
    </source>
</evidence>
<dbReference type="AlphaFoldDB" id="A0A9D2IAT2"/>
<gene>
    <name evidence="3" type="ORF">H9779_02135</name>
</gene>
<feature type="signal peptide" evidence="2">
    <location>
        <begin position="1"/>
        <end position="21"/>
    </location>
</feature>
<organism evidence="3 4">
    <name type="scientific">Candidatus Alistipes avicola</name>
    <dbReference type="NCBI Taxonomy" id="2838432"/>
    <lineage>
        <taxon>Bacteria</taxon>
        <taxon>Pseudomonadati</taxon>
        <taxon>Bacteroidota</taxon>
        <taxon>Bacteroidia</taxon>
        <taxon>Bacteroidales</taxon>
        <taxon>Rikenellaceae</taxon>
        <taxon>Alistipes</taxon>
    </lineage>
</organism>
<protein>
    <recommendedName>
        <fullName evidence="5">Outer membrane protein beta-barrel domain-containing protein</fullName>
    </recommendedName>
</protein>
<proteinExistence type="predicted"/>
<accession>A0A9D2IAT2</accession>
<comment type="caution">
    <text evidence="3">The sequence shown here is derived from an EMBL/GenBank/DDBJ whole genome shotgun (WGS) entry which is preliminary data.</text>
</comment>
<evidence type="ECO:0000256" key="1">
    <source>
        <dbReference type="SAM" id="Coils"/>
    </source>
</evidence>
<feature type="coiled-coil region" evidence="1">
    <location>
        <begin position="32"/>
        <end position="59"/>
    </location>
</feature>
<evidence type="ECO:0000313" key="3">
    <source>
        <dbReference type="EMBL" id="HJA98385.1"/>
    </source>
</evidence>
<sequence length="263" mass="30436">MMRRIFTLFIGVYLCIWAARAQEPAYTDPVTLEDQAEKIDSLQRIIDDLNSQLTSQKKIERVWEGRSKYFNIGYVNQKLIYKDFDMPDMKNDFGVSLSWGKTYYLHKKPLLGMLKFGLDWSWVDLNYAQYSLIDMEEVKPGESSEAYEITAHQAEYGMQFGPSVTINPVQDLKVSLYFRVTPSFSLIYMDDVNYNYATFFNFGGAIAWRMISLGVEGRWGSAKYNGFAVNEVDIDSEYPSIETSSIKAKLKTSSVRFYIGFRF</sequence>
<dbReference type="EMBL" id="DWYR01000008">
    <property type="protein sequence ID" value="HJA98385.1"/>
    <property type="molecule type" value="Genomic_DNA"/>
</dbReference>